<feature type="domain" description="O-methyltransferase C-terminal" evidence="4">
    <location>
        <begin position="141"/>
        <end position="354"/>
    </location>
</feature>
<dbReference type="PANTHER" id="PTHR43712:SF2">
    <property type="entry name" value="O-METHYLTRANSFERASE CICE"/>
    <property type="match status" value="1"/>
</dbReference>
<evidence type="ECO:0000313" key="7">
    <source>
        <dbReference type="Proteomes" id="UP001589670"/>
    </source>
</evidence>
<dbReference type="Pfam" id="PF00891">
    <property type="entry name" value="Methyltransf_2"/>
    <property type="match status" value="1"/>
</dbReference>
<dbReference type="SUPFAM" id="SSF53335">
    <property type="entry name" value="S-adenosyl-L-methionine-dependent methyltransferases"/>
    <property type="match status" value="1"/>
</dbReference>
<proteinExistence type="predicted"/>
<evidence type="ECO:0000256" key="2">
    <source>
        <dbReference type="ARBA" id="ARBA00022679"/>
    </source>
</evidence>
<comment type="caution">
    <text evidence="6">The sequence shown here is derived from an EMBL/GenBank/DDBJ whole genome shotgun (WGS) entry which is preliminary data.</text>
</comment>
<dbReference type="PROSITE" id="PS51683">
    <property type="entry name" value="SAM_OMT_II"/>
    <property type="match status" value="1"/>
</dbReference>
<keyword evidence="3" id="KW-0949">S-adenosyl-L-methionine</keyword>
<dbReference type="EMBL" id="JBHMEC010000028">
    <property type="protein sequence ID" value="MFB9151380.1"/>
    <property type="molecule type" value="Genomic_DNA"/>
</dbReference>
<evidence type="ECO:0000259" key="4">
    <source>
        <dbReference type="Pfam" id="PF00891"/>
    </source>
</evidence>
<dbReference type="InterPro" id="IPR029063">
    <property type="entry name" value="SAM-dependent_MTases_sf"/>
</dbReference>
<sequence>MVALPEAAPRRPRAGWVARLLANPRFQSLAGRVPLARGIARRDGAALFDLVQGFVQSQVLMALVELGVLRRLYDHGAQRAGALARVCEVPPDRMAHLVQAGAALGLLRRRRDGRFALARRGAALLGVPGLEAMIRHHRAFYADMADPVALLRGEGETELARFWPYVFGAGGEIAPEVAERYSDLMAQSQGLVAEDVLRVVGLRGVRCLMDVGGGSGAFLAAVARAYPALSLRLMDLPEVMPEAARRLAGLGLSGNVELCGGSFRDEALPTGADAISLIRVLYDHSDETVADLLAKCHAALPPKGRLIVAEPMSGGSRPERAGDVYFSFYTMAMGTGRVRSAARIAEMCRTAGFAHVTIPRAPRPYITGALSCVKAE</sequence>
<dbReference type="RefSeq" id="WP_377070974.1">
    <property type="nucleotide sequence ID" value="NZ_JBHMEC010000028.1"/>
</dbReference>
<dbReference type="Gene3D" id="3.40.50.150">
    <property type="entry name" value="Vaccinia Virus protein VP39"/>
    <property type="match status" value="1"/>
</dbReference>
<evidence type="ECO:0000256" key="1">
    <source>
        <dbReference type="ARBA" id="ARBA00022603"/>
    </source>
</evidence>
<organism evidence="6 7">
    <name type="scientific">Roseovarius ramblicola</name>
    <dbReference type="NCBI Taxonomy" id="2022336"/>
    <lineage>
        <taxon>Bacteria</taxon>
        <taxon>Pseudomonadati</taxon>
        <taxon>Pseudomonadota</taxon>
        <taxon>Alphaproteobacteria</taxon>
        <taxon>Rhodobacterales</taxon>
        <taxon>Roseobacteraceae</taxon>
        <taxon>Roseovarius</taxon>
    </lineage>
</organism>
<protein>
    <submittedName>
        <fullName evidence="6">Methyltransferase</fullName>
    </submittedName>
</protein>
<dbReference type="InterPro" id="IPR001077">
    <property type="entry name" value="COMT_C"/>
</dbReference>
<evidence type="ECO:0000256" key="3">
    <source>
        <dbReference type="ARBA" id="ARBA00022691"/>
    </source>
</evidence>
<dbReference type="SUPFAM" id="SSF46785">
    <property type="entry name" value="Winged helix' DNA-binding domain"/>
    <property type="match status" value="1"/>
</dbReference>
<dbReference type="Pfam" id="PF08100">
    <property type="entry name" value="Dimerisation"/>
    <property type="match status" value="1"/>
</dbReference>
<dbReference type="InterPro" id="IPR012967">
    <property type="entry name" value="COMT_dimerisation"/>
</dbReference>
<keyword evidence="7" id="KW-1185">Reference proteome</keyword>
<feature type="domain" description="O-methyltransferase dimerisation" evidence="5">
    <location>
        <begin position="49"/>
        <end position="125"/>
    </location>
</feature>
<dbReference type="PANTHER" id="PTHR43712">
    <property type="entry name" value="PUTATIVE (AFU_ORTHOLOGUE AFUA_4G14580)-RELATED"/>
    <property type="match status" value="1"/>
</dbReference>
<dbReference type="InterPro" id="IPR016461">
    <property type="entry name" value="COMT-like"/>
</dbReference>
<evidence type="ECO:0000313" key="6">
    <source>
        <dbReference type="EMBL" id="MFB9151380.1"/>
    </source>
</evidence>
<evidence type="ECO:0000259" key="5">
    <source>
        <dbReference type="Pfam" id="PF08100"/>
    </source>
</evidence>
<gene>
    <name evidence="6" type="ORF">ACFFU4_16630</name>
</gene>
<name>A0ABV5I3W0_9RHOB</name>
<keyword evidence="1 6" id="KW-0489">Methyltransferase</keyword>
<dbReference type="CDD" id="cd02440">
    <property type="entry name" value="AdoMet_MTases"/>
    <property type="match status" value="1"/>
</dbReference>
<dbReference type="InterPro" id="IPR036388">
    <property type="entry name" value="WH-like_DNA-bd_sf"/>
</dbReference>
<reference evidence="6 7" key="1">
    <citation type="submission" date="2024-09" db="EMBL/GenBank/DDBJ databases">
        <authorList>
            <person name="Sun Q."/>
            <person name="Mori K."/>
        </authorList>
    </citation>
    <scope>NUCLEOTIDE SEQUENCE [LARGE SCALE GENOMIC DNA]</scope>
    <source>
        <strain evidence="6 7">CECT 9424</strain>
    </source>
</reference>
<dbReference type="PIRSF" id="PIRSF005739">
    <property type="entry name" value="O-mtase"/>
    <property type="match status" value="1"/>
</dbReference>
<keyword evidence="2" id="KW-0808">Transferase</keyword>
<dbReference type="GO" id="GO:0008168">
    <property type="term" value="F:methyltransferase activity"/>
    <property type="evidence" value="ECO:0007669"/>
    <property type="project" value="UniProtKB-KW"/>
</dbReference>
<dbReference type="GO" id="GO:0032259">
    <property type="term" value="P:methylation"/>
    <property type="evidence" value="ECO:0007669"/>
    <property type="project" value="UniProtKB-KW"/>
</dbReference>
<dbReference type="Gene3D" id="1.10.10.10">
    <property type="entry name" value="Winged helix-like DNA-binding domain superfamily/Winged helix DNA-binding domain"/>
    <property type="match status" value="1"/>
</dbReference>
<dbReference type="InterPro" id="IPR036390">
    <property type="entry name" value="WH_DNA-bd_sf"/>
</dbReference>
<accession>A0ABV5I3W0</accession>
<dbReference type="Proteomes" id="UP001589670">
    <property type="component" value="Unassembled WGS sequence"/>
</dbReference>